<sequence>MKKLFRGFVLLVAVLVIQLTFLPANEAYANENPLTFSKLNVQIMPEFINPEEWDYTIPSLLVGYHGSIVNETEEPYDGEIIFKLPTNLPQFQIGYLAQEVDEQQHLPIDFTINEEEQYISLTPQEPIAPNATFDFIIEHFSASIEGGVERDFTFKYVTDAGVTDFNVAIYAPFRAENFQVEQEATLVSDSFGGEVYVYEMGEVNQGETIAFDVSYTKDSNVTTLEAFNDMQGGMPDDDIHAGLNEGGQAQGGNNSFISTEDAVLISLTIIIVGAFIFVIVRKKKNGDVVSKEASAKPKKIINKEEEIKKLRKMLAEGKIDEKTYKEKRSKLG</sequence>
<keyword evidence="1" id="KW-0812">Transmembrane</keyword>
<organism evidence="2 3">
    <name type="scientific">Anaerobacillus arseniciselenatis</name>
    <dbReference type="NCBI Taxonomy" id="85682"/>
    <lineage>
        <taxon>Bacteria</taxon>
        <taxon>Bacillati</taxon>
        <taxon>Bacillota</taxon>
        <taxon>Bacilli</taxon>
        <taxon>Bacillales</taxon>
        <taxon>Bacillaceae</taxon>
        <taxon>Anaerobacillus</taxon>
    </lineage>
</organism>
<name>A0A1S2LVP4_9BACI</name>
<evidence type="ECO:0000256" key="1">
    <source>
        <dbReference type="SAM" id="Phobius"/>
    </source>
</evidence>
<accession>A0A1S2LVP4</accession>
<keyword evidence="3" id="KW-1185">Reference proteome</keyword>
<feature type="transmembrane region" description="Helical" evidence="1">
    <location>
        <begin position="262"/>
        <end position="280"/>
    </location>
</feature>
<comment type="caution">
    <text evidence="2">The sequence shown here is derived from an EMBL/GenBank/DDBJ whole genome shotgun (WGS) entry which is preliminary data.</text>
</comment>
<reference evidence="2 3" key="1">
    <citation type="submission" date="2016-10" db="EMBL/GenBank/DDBJ databases">
        <title>Draft genome sequences of four alkaliphilic bacteria belonging to the Anaerobacillus genus.</title>
        <authorList>
            <person name="Bassil N.M."/>
            <person name="Lloyd J.R."/>
        </authorList>
    </citation>
    <scope>NUCLEOTIDE SEQUENCE [LARGE SCALE GENOMIC DNA]</scope>
    <source>
        <strain evidence="2 3">DSM 15340</strain>
    </source>
</reference>
<keyword evidence="1" id="KW-0472">Membrane</keyword>
<protein>
    <submittedName>
        <fullName evidence="2">Uncharacterized protein</fullName>
    </submittedName>
</protein>
<keyword evidence="1" id="KW-1133">Transmembrane helix</keyword>
<dbReference type="RefSeq" id="WP_071312169.1">
    <property type="nucleotide sequence ID" value="NZ_MLQQ01000001.1"/>
</dbReference>
<evidence type="ECO:0000313" key="2">
    <source>
        <dbReference type="EMBL" id="OIJ16243.1"/>
    </source>
</evidence>
<proteinExistence type="predicted"/>
<evidence type="ECO:0000313" key="3">
    <source>
        <dbReference type="Proteomes" id="UP000180098"/>
    </source>
</evidence>
<dbReference type="AlphaFoldDB" id="A0A1S2LVP4"/>
<dbReference type="OrthoDB" id="2790201at2"/>
<dbReference type="Proteomes" id="UP000180098">
    <property type="component" value="Unassembled WGS sequence"/>
</dbReference>
<gene>
    <name evidence="2" type="ORF">BKP35_04530</name>
</gene>
<dbReference type="EMBL" id="MLQQ01000001">
    <property type="protein sequence ID" value="OIJ16243.1"/>
    <property type="molecule type" value="Genomic_DNA"/>
</dbReference>